<keyword evidence="4" id="KW-0255">Endonuclease</keyword>
<accession>A0AA38FZD6</accession>
<dbReference type="GO" id="GO:0016787">
    <property type="term" value="F:hydrolase activity"/>
    <property type="evidence" value="ECO:0007669"/>
    <property type="project" value="UniProtKB-KW"/>
</dbReference>
<evidence type="ECO:0000256" key="5">
    <source>
        <dbReference type="ARBA" id="ARBA00022801"/>
    </source>
</evidence>
<keyword evidence="9" id="KW-1185">Reference proteome</keyword>
<evidence type="ECO:0000259" key="7">
    <source>
        <dbReference type="Pfam" id="PF17917"/>
    </source>
</evidence>
<evidence type="ECO:0000256" key="2">
    <source>
        <dbReference type="ARBA" id="ARBA00022695"/>
    </source>
</evidence>
<evidence type="ECO:0000313" key="8">
    <source>
        <dbReference type="EMBL" id="KAH9312193.1"/>
    </source>
</evidence>
<dbReference type="Proteomes" id="UP000824469">
    <property type="component" value="Unassembled WGS sequence"/>
</dbReference>
<protein>
    <recommendedName>
        <fullName evidence="7">Reverse transcriptase RNase H-like domain-containing protein</fullName>
    </recommendedName>
</protein>
<organism evidence="8 9">
    <name type="scientific">Taxus chinensis</name>
    <name type="common">Chinese yew</name>
    <name type="synonym">Taxus wallichiana var. chinensis</name>
    <dbReference type="NCBI Taxonomy" id="29808"/>
    <lineage>
        <taxon>Eukaryota</taxon>
        <taxon>Viridiplantae</taxon>
        <taxon>Streptophyta</taxon>
        <taxon>Embryophyta</taxon>
        <taxon>Tracheophyta</taxon>
        <taxon>Spermatophyta</taxon>
        <taxon>Pinopsida</taxon>
        <taxon>Pinidae</taxon>
        <taxon>Conifers II</taxon>
        <taxon>Cupressales</taxon>
        <taxon>Taxaceae</taxon>
        <taxon>Taxus</taxon>
    </lineage>
</organism>
<keyword evidence="2" id="KW-0548">Nucleotidyltransferase</keyword>
<evidence type="ECO:0000313" key="9">
    <source>
        <dbReference type="Proteomes" id="UP000824469"/>
    </source>
</evidence>
<dbReference type="EMBL" id="JAHRHJ020000006">
    <property type="protein sequence ID" value="KAH9312193.1"/>
    <property type="molecule type" value="Genomic_DNA"/>
</dbReference>
<evidence type="ECO:0000256" key="6">
    <source>
        <dbReference type="ARBA" id="ARBA00022918"/>
    </source>
</evidence>
<dbReference type="InterPro" id="IPR041373">
    <property type="entry name" value="RT_RNaseH"/>
</dbReference>
<name>A0AA38FZD6_TAXCH</name>
<feature type="domain" description="Reverse transcriptase RNase H-like" evidence="7">
    <location>
        <begin position="3"/>
        <end position="48"/>
    </location>
</feature>
<sequence length="50" mass="5833">HTLSHVLVQKNDEDVEAPIDFMSFPLKKHDPKYNQLEKHAYVVVKDVKNS</sequence>
<feature type="non-terminal residue" evidence="8">
    <location>
        <position position="1"/>
    </location>
</feature>
<keyword evidence="5" id="KW-0378">Hydrolase</keyword>
<dbReference type="Pfam" id="PF17917">
    <property type="entry name" value="RT_RNaseH"/>
    <property type="match status" value="1"/>
</dbReference>
<gene>
    <name evidence="8" type="ORF">KI387_027228</name>
</gene>
<dbReference type="GO" id="GO:0003964">
    <property type="term" value="F:RNA-directed DNA polymerase activity"/>
    <property type="evidence" value="ECO:0007669"/>
    <property type="project" value="UniProtKB-KW"/>
</dbReference>
<dbReference type="GO" id="GO:0004519">
    <property type="term" value="F:endonuclease activity"/>
    <property type="evidence" value="ECO:0007669"/>
    <property type="project" value="UniProtKB-KW"/>
</dbReference>
<evidence type="ECO:0000256" key="4">
    <source>
        <dbReference type="ARBA" id="ARBA00022759"/>
    </source>
</evidence>
<keyword evidence="1" id="KW-0808">Transferase</keyword>
<dbReference type="AlphaFoldDB" id="A0AA38FZD6"/>
<evidence type="ECO:0000256" key="3">
    <source>
        <dbReference type="ARBA" id="ARBA00022722"/>
    </source>
</evidence>
<evidence type="ECO:0000256" key="1">
    <source>
        <dbReference type="ARBA" id="ARBA00022679"/>
    </source>
</evidence>
<comment type="caution">
    <text evidence="8">The sequence shown here is derived from an EMBL/GenBank/DDBJ whole genome shotgun (WGS) entry which is preliminary data.</text>
</comment>
<feature type="non-terminal residue" evidence="8">
    <location>
        <position position="50"/>
    </location>
</feature>
<keyword evidence="6" id="KW-0695">RNA-directed DNA polymerase</keyword>
<reference evidence="8 9" key="1">
    <citation type="journal article" date="2021" name="Nat. Plants">
        <title>The Taxus genome provides insights into paclitaxel biosynthesis.</title>
        <authorList>
            <person name="Xiong X."/>
            <person name="Gou J."/>
            <person name="Liao Q."/>
            <person name="Li Y."/>
            <person name="Zhou Q."/>
            <person name="Bi G."/>
            <person name="Li C."/>
            <person name="Du R."/>
            <person name="Wang X."/>
            <person name="Sun T."/>
            <person name="Guo L."/>
            <person name="Liang H."/>
            <person name="Lu P."/>
            <person name="Wu Y."/>
            <person name="Zhang Z."/>
            <person name="Ro D.K."/>
            <person name="Shang Y."/>
            <person name="Huang S."/>
            <person name="Yan J."/>
        </authorList>
    </citation>
    <scope>NUCLEOTIDE SEQUENCE [LARGE SCALE GENOMIC DNA]</scope>
    <source>
        <strain evidence="8">Ta-2019</strain>
    </source>
</reference>
<proteinExistence type="predicted"/>
<keyword evidence="3" id="KW-0540">Nuclease</keyword>